<dbReference type="InterPro" id="IPR012349">
    <property type="entry name" value="Split_barrel_FMN-bd"/>
</dbReference>
<dbReference type="EMBL" id="FOPM01000004">
    <property type="protein sequence ID" value="SFG50773.1"/>
    <property type="molecule type" value="Genomic_DNA"/>
</dbReference>
<name>A0A1I2SE81_9HYPH</name>
<dbReference type="AlphaFoldDB" id="A0A1I2SE81"/>
<dbReference type="Proteomes" id="UP000199229">
    <property type="component" value="Unassembled WGS sequence"/>
</dbReference>
<reference evidence="7" key="1">
    <citation type="submission" date="2016-10" db="EMBL/GenBank/DDBJ databases">
        <authorList>
            <person name="Varghese N."/>
            <person name="Submissions S."/>
        </authorList>
    </citation>
    <scope>NUCLEOTIDE SEQUENCE [LARGE SCALE GENOMIC DNA]</scope>
    <source>
        <strain evidence="7">Gh-105</strain>
    </source>
</reference>
<dbReference type="GO" id="GO:0010181">
    <property type="term" value="F:FMN binding"/>
    <property type="evidence" value="ECO:0007669"/>
    <property type="project" value="InterPro"/>
</dbReference>
<proteinExistence type="predicted"/>
<dbReference type="Gene3D" id="2.30.110.10">
    <property type="entry name" value="Electron Transport, Fmn-binding Protein, Chain A"/>
    <property type="match status" value="1"/>
</dbReference>
<dbReference type="OrthoDB" id="5120525at2"/>
<dbReference type="GO" id="GO:0004733">
    <property type="term" value="F:pyridoxamine phosphate oxidase activity"/>
    <property type="evidence" value="ECO:0007669"/>
    <property type="project" value="InterPro"/>
</dbReference>
<evidence type="ECO:0000256" key="4">
    <source>
        <dbReference type="ARBA" id="ARBA00023002"/>
    </source>
</evidence>
<accession>A0A1I2SE81</accession>
<keyword evidence="4" id="KW-0560">Oxidoreductase</keyword>
<dbReference type="PANTHER" id="PTHR10851">
    <property type="entry name" value="PYRIDOXINE-5-PHOSPHATE OXIDASE"/>
    <property type="match status" value="1"/>
</dbReference>
<evidence type="ECO:0000259" key="5">
    <source>
        <dbReference type="Pfam" id="PF12766"/>
    </source>
</evidence>
<dbReference type="SUPFAM" id="SSF50475">
    <property type="entry name" value="FMN-binding split barrel"/>
    <property type="match status" value="1"/>
</dbReference>
<feature type="domain" description="Pyridoxamine 5'-phosphate oxidase Alr4036 family FMN-binding" evidence="5">
    <location>
        <begin position="33"/>
        <end position="108"/>
    </location>
</feature>
<dbReference type="GO" id="GO:0008615">
    <property type="term" value="P:pyridoxine biosynthetic process"/>
    <property type="evidence" value="ECO:0007669"/>
    <property type="project" value="InterPro"/>
</dbReference>
<dbReference type="STRING" id="582675.SAMN05192565_104189"/>
<comment type="cofactor">
    <cofactor evidence="1">
        <name>FMN</name>
        <dbReference type="ChEBI" id="CHEBI:58210"/>
    </cofactor>
</comment>
<evidence type="ECO:0000256" key="2">
    <source>
        <dbReference type="ARBA" id="ARBA00022630"/>
    </source>
</evidence>
<dbReference type="PANTHER" id="PTHR10851:SF3">
    <property type="entry name" value="PYRIDOXINE_PYRIDOXAMINE 5'-PHOSPHATE OXIDASE 2"/>
    <property type="match status" value="1"/>
</dbReference>
<sequence length="200" mass="21539">MNPAPLPAFYDDLDASLFEVWRLLREGPVLRRNAFHMPALATVDADGSPQVRTVVLREADPAMGTLRFHCDRRSAKAADIAATGRAALHGYDTASKIQIRVSGTARLHTDDAVADAAWDGSRIMSRTCYGIAPAPGTALPAGDAYTQPADGADLDGGRPNFCAVVVTATRLDFLFLDRRGHRRAGWVRDGAGWAGRWLAP</sequence>
<evidence type="ECO:0000313" key="7">
    <source>
        <dbReference type="Proteomes" id="UP000199229"/>
    </source>
</evidence>
<keyword evidence="3" id="KW-0288">FMN</keyword>
<dbReference type="InterPro" id="IPR024624">
    <property type="entry name" value="Pyridox_Oxase_Alr4036_FMN-bd"/>
</dbReference>
<gene>
    <name evidence="6" type="ORF">SAMN05192565_104189</name>
</gene>
<organism evidence="6 7">
    <name type="scientific">Methylobacterium gossipiicola</name>
    <dbReference type="NCBI Taxonomy" id="582675"/>
    <lineage>
        <taxon>Bacteria</taxon>
        <taxon>Pseudomonadati</taxon>
        <taxon>Pseudomonadota</taxon>
        <taxon>Alphaproteobacteria</taxon>
        <taxon>Hyphomicrobiales</taxon>
        <taxon>Methylobacteriaceae</taxon>
        <taxon>Methylobacterium</taxon>
    </lineage>
</organism>
<keyword evidence="7" id="KW-1185">Reference proteome</keyword>
<dbReference type="RefSeq" id="WP_091969672.1">
    <property type="nucleotide sequence ID" value="NZ_FOPM01000004.1"/>
</dbReference>
<protein>
    <submittedName>
        <fullName evidence="6">Pyridoxine/pyridoxamine 5'-phosphate oxidase</fullName>
    </submittedName>
</protein>
<keyword evidence="2" id="KW-0285">Flavoprotein</keyword>
<dbReference type="Pfam" id="PF12766">
    <property type="entry name" value="Pyridox_oxase_2"/>
    <property type="match status" value="1"/>
</dbReference>
<evidence type="ECO:0000313" key="6">
    <source>
        <dbReference type="EMBL" id="SFG50773.1"/>
    </source>
</evidence>
<evidence type="ECO:0000256" key="1">
    <source>
        <dbReference type="ARBA" id="ARBA00001917"/>
    </source>
</evidence>
<evidence type="ECO:0000256" key="3">
    <source>
        <dbReference type="ARBA" id="ARBA00022643"/>
    </source>
</evidence>
<dbReference type="InterPro" id="IPR000659">
    <property type="entry name" value="Pyridox_Oxase"/>
</dbReference>